<dbReference type="AlphaFoldDB" id="T1FIX2"/>
<evidence type="ECO:0000313" key="2">
    <source>
        <dbReference type="EnsemblMetazoa" id="HelroP182911"/>
    </source>
</evidence>
<reference evidence="2" key="3">
    <citation type="submission" date="2015-06" db="UniProtKB">
        <authorList>
            <consortium name="EnsemblMetazoa"/>
        </authorList>
    </citation>
    <scope>IDENTIFICATION</scope>
</reference>
<proteinExistence type="predicted"/>
<dbReference type="CTD" id="20208771"/>
<protein>
    <submittedName>
        <fullName evidence="1 2">Uncharacterized protein</fullName>
    </submittedName>
</protein>
<dbReference type="InParanoid" id="T1FIX2"/>
<accession>T1FIX2</accession>
<dbReference type="EMBL" id="KB097783">
    <property type="protein sequence ID" value="ESN90008.1"/>
    <property type="molecule type" value="Genomic_DNA"/>
</dbReference>
<organism evidence="2 3">
    <name type="scientific">Helobdella robusta</name>
    <name type="common">Californian leech</name>
    <dbReference type="NCBI Taxonomy" id="6412"/>
    <lineage>
        <taxon>Eukaryota</taxon>
        <taxon>Metazoa</taxon>
        <taxon>Spiralia</taxon>
        <taxon>Lophotrochozoa</taxon>
        <taxon>Annelida</taxon>
        <taxon>Clitellata</taxon>
        <taxon>Hirudinea</taxon>
        <taxon>Rhynchobdellida</taxon>
        <taxon>Glossiphoniidae</taxon>
        <taxon>Helobdella</taxon>
    </lineage>
</organism>
<dbReference type="HOGENOM" id="CLU_2064015_0_0_1"/>
<dbReference type="Proteomes" id="UP000015101">
    <property type="component" value="Unassembled WGS sequence"/>
</dbReference>
<dbReference type="EMBL" id="AMQM01008464">
    <property type="status" value="NOT_ANNOTATED_CDS"/>
    <property type="molecule type" value="Genomic_DNA"/>
</dbReference>
<dbReference type="RefSeq" id="XP_009031876.1">
    <property type="nucleotide sequence ID" value="XM_009033628.1"/>
</dbReference>
<dbReference type="GeneID" id="20208771"/>
<dbReference type="EnsemblMetazoa" id="HelroT182911">
    <property type="protein sequence ID" value="HelroP182911"/>
    <property type="gene ID" value="HelroG182911"/>
</dbReference>
<keyword evidence="3" id="KW-1185">Reference proteome</keyword>
<sequence length="119" mass="13232">MPEKIVILITMTSLYSGSNIFASPSSRKFNPSSYAIMNGRSAPAKPTYYDLIDDGNVENLALNRPPYNSVQSDAAGLWDVIVPTSMPVFRPSPSKIGKVKKSETDEKNWNVHFPLRIWG</sequence>
<evidence type="ECO:0000313" key="3">
    <source>
        <dbReference type="Proteomes" id="UP000015101"/>
    </source>
</evidence>
<gene>
    <name evidence="2" type="primary">20208771</name>
    <name evidence="1" type="ORF">HELRODRAFT_182911</name>
</gene>
<reference evidence="1 3" key="2">
    <citation type="journal article" date="2013" name="Nature">
        <title>Insights into bilaterian evolution from three spiralian genomes.</title>
        <authorList>
            <person name="Simakov O."/>
            <person name="Marletaz F."/>
            <person name="Cho S.J."/>
            <person name="Edsinger-Gonzales E."/>
            <person name="Havlak P."/>
            <person name="Hellsten U."/>
            <person name="Kuo D.H."/>
            <person name="Larsson T."/>
            <person name="Lv J."/>
            <person name="Arendt D."/>
            <person name="Savage R."/>
            <person name="Osoegawa K."/>
            <person name="de Jong P."/>
            <person name="Grimwood J."/>
            <person name="Chapman J.A."/>
            <person name="Shapiro H."/>
            <person name="Aerts A."/>
            <person name="Otillar R.P."/>
            <person name="Terry A.Y."/>
            <person name="Boore J.L."/>
            <person name="Grigoriev I.V."/>
            <person name="Lindberg D.R."/>
            <person name="Seaver E.C."/>
            <person name="Weisblat D.A."/>
            <person name="Putnam N.H."/>
            <person name="Rokhsar D.S."/>
        </authorList>
    </citation>
    <scope>NUCLEOTIDE SEQUENCE</scope>
</reference>
<name>T1FIX2_HELRO</name>
<evidence type="ECO:0000313" key="1">
    <source>
        <dbReference type="EMBL" id="ESN90008.1"/>
    </source>
</evidence>
<reference evidence="3" key="1">
    <citation type="submission" date="2012-12" db="EMBL/GenBank/DDBJ databases">
        <authorList>
            <person name="Hellsten U."/>
            <person name="Grimwood J."/>
            <person name="Chapman J.A."/>
            <person name="Shapiro H."/>
            <person name="Aerts A."/>
            <person name="Otillar R.P."/>
            <person name="Terry A.Y."/>
            <person name="Boore J.L."/>
            <person name="Simakov O."/>
            <person name="Marletaz F."/>
            <person name="Cho S.-J."/>
            <person name="Edsinger-Gonzales E."/>
            <person name="Havlak P."/>
            <person name="Kuo D.-H."/>
            <person name="Larsson T."/>
            <person name="Lv J."/>
            <person name="Arendt D."/>
            <person name="Savage R."/>
            <person name="Osoegawa K."/>
            <person name="de Jong P."/>
            <person name="Lindberg D.R."/>
            <person name="Seaver E.C."/>
            <person name="Weisblat D.A."/>
            <person name="Putnam N.H."/>
            <person name="Grigoriev I.V."/>
            <person name="Rokhsar D.S."/>
        </authorList>
    </citation>
    <scope>NUCLEOTIDE SEQUENCE</scope>
</reference>
<dbReference type="KEGG" id="hro:HELRODRAFT_182911"/>